<feature type="region of interest" description="Disordered" evidence="1">
    <location>
        <begin position="1"/>
        <end position="41"/>
    </location>
</feature>
<dbReference type="AlphaFoldDB" id="A0A5C6WYG8"/>
<dbReference type="InterPro" id="IPR011704">
    <property type="entry name" value="ATPase_dyneun-rel_AAA"/>
</dbReference>
<dbReference type="OrthoDB" id="9783370at2"/>
<reference evidence="3 4" key="1">
    <citation type="submission" date="2019-08" db="EMBL/GenBank/DDBJ databases">
        <title>Bradymonadales sp. TMQ2.</title>
        <authorList>
            <person name="Liang Q."/>
        </authorList>
    </citation>
    <scope>NUCLEOTIDE SEQUENCE [LARGE SCALE GENOMIC DNA]</scope>
    <source>
        <strain evidence="3 4">TMQ2</strain>
    </source>
</reference>
<sequence>MGVDEAVADKEVEASFNEVENAESGSGPAAPNQNPEGRGGEWDETAAYASEIRDKVTNRIHEGLKSLHGKEVVCFGWRYRSDGSPNKLVFKLVSREGQQDKKRIELVMYQPDSHGTLQKVDVRVETWTFTHVNNNKEDGVLRLVGNPSHIDCFEYEYLDKVRTSNEAWKVGDEREVKIPRPRGFRQPEYFAQVWHRSKEEKSKAQALSPEVEKDPSVEFFPNGLGAKMHKYWPTYKRKSNQWYTRVPHPDADPEDWACLLLVTMIWRVAVSYHSGNGANIPQDQTLEFPDEESYTPRRAVDLSPGLVSGELAKAGLRLPWHVVEAACAALNSGKNIILTGPPGCGKSKFAIQLARLARSKEPLVATASPAWSTGDLLGRYMPDNRNGKGLMFQPGFFLRALNDGQWLVIDEFNRADIDRCFGELFSVLAGDAVELPFEEFIPSKEDSGKETNAEDREKGDWKRVRIVPAGQARREDSESVKYSDYFVERDFRLIGTMNDADRSQLYQLSYALQRRFDFIAIEAPEPRIVEAIINDRLASTHVRLDLNNFCYKLKVDGSHGQVIADDARNAWLTKTLGAKLNILFARKVEGEEGGRFSGFGDLVSERVVGIATVIDVVNFVLEGVRAPGKECMISGKRTDLKSSGVAEELVFSYLAMAVSLSVLPQLDALSAEPRRLEHAMRLIFDVFKGRQMRRIEIDESKKETDPPQFKISEDTSIQIDEFLARELSRQFRGLHQFENLIQEARRAGEGG</sequence>
<dbReference type="Gene3D" id="3.40.50.300">
    <property type="entry name" value="P-loop containing nucleotide triphosphate hydrolases"/>
    <property type="match status" value="1"/>
</dbReference>
<dbReference type="SUPFAM" id="SSF52540">
    <property type="entry name" value="P-loop containing nucleoside triphosphate hydrolases"/>
    <property type="match status" value="1"/>
</dbReference>
<name>A0A5C6WYG8_9DELT</name>
<dbReference type="SMART" id="SM00382">
    <property type="entry name" value="AAA"/>
    <property type="match status" value="1"/>
</dbReference>
<feature type="domain" description="AAA+ ATPase" evidence="2">
    <location>
        <begin position="332"/>
        <end position="522"/>
    </location>
</feature>
<organism evidence="3 4">
    <name type="scientific">Lujinxingia vulgaris</name>
    <dbReference type="NCBI Taxonomy" id="2600176"/>
    <lineage>
        <taxon>Bacteria</taxon>
        <taxon>Deltaproteobacteria</taxon>
        <taxon>Bradymonadales</taxon>
        <taxon>Lujinxingiaceae</taxon>
        <taxon>Lujinxingia</taxon>
    </lineage>
</organism>
<proteinExistence type="predicted"/>
<accession>A0A5C6WYG8</accession>
<protein>
    <submittedName>
        <fullName evidence="3">AAA family ATPase</fullName>
    </submittedName>
</protein>
<dbReference type="Proteomes" id="UP000321046">
    <property type="component" value="Unassembled WGS sequence"/>
</dbReference>
<dbReference type="CDD" id="cd00009">
    <property type="entry name" value="AAA"/>
    <property type="match status" value="1"/>
</dbReference>
<dbReference type="EMBL" id="VOSL01000059">
    <property type="protein sequence ID" value="TXD33801.1"/>
    <property type="molecule type" value="Genomic_DNA"/>
</dbReference>
<dbReference type="InterPro" id="IPR027417">
    <property type="entry name" value="P-loop_NTPase"/>
</dbReference>
<gene>
    <name evidence="3" type="ORF">FRC96_15125</name>
</gene>
<dbReference type="GO" id="GO:0016887">
    <property type="term" value="F:ATP hydrolysis activity"/>
    <property type="evidence" value="ECO:0007669"/>
    <property type="project" value="InterPro"/>
</dbReference>
<dbReference type="PANTHER" id="PTHR37291:SF1">
    <property type="entry name" value="TYPE IV METHYL-DIRECTED RESTRICTION ENZYME ECOKMCRB SUBUNIT"/>
    <property type="match status" value="1"/>
</dbReference>
<dbReference type="GO" id="GO:0005524">
    <property type="term" value="F:ATP binding"/>
    <property type="evidence" value="ECO:0007669"/>
    <property type="project" value="InterPro"/>
</dbReference>
<dbReference type="Pfam" id="PF07728">
    <property type="entry name" value="AAA_5"/>
    <property type="match status" value="1"/>
</dbReference>
<dbReference type="InterPro" id="IPR003593">
    <property type="entry name" value="AAA+_ATPase"/>
</dbReference>
<evidence type="ECO:0000259" key="2">
    <source>
        <dbReference type="SMART" id="SM00382"/>
    </source>
</evidence>
<dbReference type="PANTHER" id="PTHR37291">
    <property type="entry name" value="5-METHYLCYTOSINE-SPECIFIC RESTRICTION ENZYME B"/>
    <property type="match status" value="1"/>
</dbReference>
<evidence type="ECO:0000313" key="3">
    <source>
        <dbReference type="EMBL" id="TXD33801.1"/>
    </source>
</evidence>
<dbReference type="InterPro" id="IPR052934">
    <property type="entry name" value="Methyl-DNA_Rec/Restrict_Enz"/>
</dbReference>
<evidence type="ECO:0000313" key="4">
    <source>
        <dbReference type="Proteomes" id="UP000321046"/>
    </source>
</evidence>
<evidence type="ECO:0000256" key="1">
    <source>
        <dbReference type="SAM" id="MobiDB-lite"/>
    </source>
</evidence>
<comment type="caution">
    <text evidence="3">The sequence shown here is derived from an EMBL/GenBank/DDBJ whole genome shotgun (WGS) entry which is preliminary data.</text>
</comment>
<dbReference type="RefSeq" id="WP_146975622.1">
    <property type="nucleotide sequence ID" value="NZ_VOSL01000059.1"/>
</dbReference>